<dbReference type="Gene3D" id="3.90.870.10">
    <property type="entry name" value="DHBP synthase"/>
    <property type="match status" value="1"/>
</dbReference>
<comment type="function">
    <text evidence="13">Required for the formation of a threonylcarbamoyl group on adenosine at position 37 (t(6)A37) in tRNAs that read codons beginning with adenine.</text>
</comment>
<evidence type="ECO:0000259" key="14">
    <source>
        <dbReference type="PROSITE" id="PS51163"/>
    </source>
</evidence>
<dbReference type="RefSeq" id="WP_275474575.1">
    <property type="nucleotide sequence ID" value="NZ_CP162940.1"/>
</dbReference>
<dbReference type="Gene3D" id="3.40.50.11030">
    <property type="entry name" value="Threonylcarbamoyl-AMP synthase, C-terminal domain"/>
    <property type="match status" value="1"/>
</dbReference>
<dbReference type="PROSITE" id="PS51163">
    <property type="entry name" value="YRDC"/>
    <property type="match status" value="1"/>
</dbReference>
<evidence type="ECO:0000256" key="4">
    <source>
        <dbReference type="ARBA" id="ARBA00015492"/>
    </source>
</evidence>
<dbReference type="InterPro" id="IPR017945">
    <property type="entry name" value="DHBP_synth_RibB-like_a/b_dom"/>
</dbReference>
<evidence type="ECO:0000256" key="9">
    <source>
        <dbReference type="ARBA" id="ARBA00022741"/>
    </source>
</evidence>
<keyword evidence="9 13" id="KW-0547">Nucleotide-binding</keyword>
<comment type="caution">
    <text evidence="15">The sequence shown here is derived from an EMBL/GenBank/DDBJ whole genome shotgun (WGS) entry which is preliminary data.</text>
</comment>
<proteinExistence type="inferred from homology"/>
<accession>A0ABV5AFN5</accession>
<name>A0ABV5AFN5_9BACL</name>
<keyword evidence="16" id="KW-1185">Reference proteome</keyword>
<dbReference type="Pfam" id="PF01300">
    <property type="entry name" value="Sua5_yciO_yrdC"/>
    <property type="match status" value="1"/>
</dbReference>
<dbReference type="InterPro" id="IPR006070">
    <property type="entry name" value="Sua5-like_dom"/>
</dbReference>
<dbReference type="InterPro" id="IPR050156">
    <property type="entry name" value="TC-AMP_synthase_SUA5"/>
</dbReference>
<dbReference type="Proteomes" id="UP001579974">
    <property type="component" value="Unassembled WGS sequence"/>
</dbReference>
<evidence type="ECO:0000256" key="12">
    <source>
        <dbReference type="ARBA" id="ARBA00048366"/>
    </source>
</evidence>
<evidence type="ECO:0000256" key="11">
    <source>
        <dbReference type="ARBA" id="ARBA00029774"/>
    </source>
</evidence>
<protein>
    <recommendedName>
        <fullName evidence="4 13">Threonylcarbamoyl-AMP synthase</fullName>
        <shortName evidence="13">TC-AMP synthase</shortName>
        <ecNumber evidence="3 13">2.7.7.87</ecNumber>
    </recommendedName>
    <alternativeName>
        <fullName evidence="11 13">L-threonylcarbamoyladenylate synthase</fullName>
    </alternativeName>
</protein>
<dbReference type="InterPro" id="IPR010923">
    <property type="entry name" value="T(6)A37_SUA5"/>
</dbReference>
<dbReference type="EC" id="2.7.7.87" evidence="3 13"/>
<evidence type="ECO:0000313" key="16">
    <source>
        <dbReference type="Proteomes" id="UP001579974"/>
    </source>
</evidence>
<comment type="catalytic activity">
    <reaction evidence="12 13">
        <text>L-threonine + hydrogencarbonate + ATP = L-threonylcarbamoyladenylate + diphosphate + H2O</text>
        <dbReference type="Rhea" id="RHEA:36407"/>
        <dbReference type="ChEBI" id="CHEBI:15377"/>
        <dbReference type="ChEBI" id="CHEBI:17544"/>
        <dbReference type="ChEBI" id="CHEBI:30616"/>
        <dbReference type="ChEBI" id="CHEBI:33019"/>
        <dbReference type="ChEBI" id="CHEBI:57926"/>
        <dbReference type="ChEBI" id="CHEBI:73682"/>
        <dbReference type="EC" id="2.7.7.87"/>
    </reaction>
</comment>
<evidence type="ECO:0000256" key="7">
    <source>
        <dbReference type="ARBA" id="ARBA00022694"/>
    </source>
</evidence>
<dbReference type="NCBIfam" id="TIGR00057">
    <property type="entry name" value="L-threonylcarbamoyladenylate synthase"/>
    <property type="match status" value="1"/>
</dbReference>
<evidence type="ECO:0000256" key="1">
    <source>
        <dbReference type="ARBA" id="ARBA00004496"/>
    </source>
</evidence>
<comment type="similarity">
    <text evidence="2 13">Belongs to the SUA5 family.</text>
</comment>
<keyword evidence="7 13" id="KW-0819">tRNA processing</keyword>
<dbReference type="EMBL" id="JBDXSU010000008">
    <property type="protein sequence ID" value="MFB5191006.1"/>
    <property type="molecule type" value="Genomic_DNA"/>
</dbReference>
<evidence type="ECO:0000256" key="2">
    <source>
        <dbReference type="ARBA" id="ARBA00007663"/>
    </source>
</evidence>
<dbReference type="SUPFAM" id="SSF55821">
    <property type="entry name" value="YrdC/RibB"/>
    <property type="match status" value="1"/>
</dbReference>
<keyword evidence="6 13" id="KW-0808">Transferase</keyword>
<feature type="domain" description="YrdC-like" evidence="14">
    <location>
        <begin position="14"/>
        <end position="203"/>
    </location>
</feature>
<dbReference type="Pfam" id="PF03481">
    <property type="entry name" value="Sua5_C"/>
    <property type="match status" value="1"/>
</dbReference>
<keyword evidence="10 13" id="KW-0067">ATP-binding</keyword>
<dbReference type="InterPro" id="IPR038385">
    <property type="entry name" value="Sua5/YwlC_C"/>
</dbReference>
<evidence type="ECO:0000256" key="5">
    <source>
        <dbReference type="ARBA" id="ARBA00022490"/>
    </source>
</evidence>
<keyword evidence="5 13" id="KW-0963">Cytoplasm</keyword>
<sequence>MQRWTLGEDDVRNQESLAQAADMLRVGKLVAFPTETVYGLGANALDEEAVQRIFAAKGRPADNPLIVHIADERQLADLLPTEYMPGRVEKQLMDAFWPGPLTLLFPVGQQVARSVHPGTETVGIRMPDHPVAQSLIRLGGVPIAAPSANTSGRPSPTTAAAVEEDLADAIDGLVDGGPCGIGVESTVLLVDDERATILRPGGVTQEMIANVIDLPVVYDANVTDAKAPALAPGMKYRHYAPNASVHVWWGEPEDVYGAMLALLIDDEAPSARPLPKAAVIAPDDFLSRYEFPIARELQQPLPHEAYADALAKSLYQLLREFDHQGVTDILIHGVNPGRGLGTAVMNRLQKAAEGRVFRV</sequence>
<dbReference type="GO" id="GO:0061710">
    <property type="term" value="F:L-threonylcarbamoyladenylate synthase"/>
    <property type="evidence" value="ECO:0007669"/>
    <property type="project" value="UniProtKB-EC"/>
</dbReference>
<evidence type="ECO:0000256" key="8">
    <source>
        <dbReference type="ARBA" id="ARBA00022695"/>
    </source>
</evidence>
<dbReference type="InterPro" id="IPR005145">
    <property type="entry name" value="Sua5_C"/>
</dbReference>
<reference evidence="15 16" key="1">
    <citation type="journal article" date="2024" name="Int. J. Mol. Sci.">
        <title>Exploration of Alicyclobacillus spp. Genome in Search of Antibiotic Resistance.</title>
        <authorList>
            <person name="Bucka-Kolendo J."/>
            <person name="Kiousi D.E."/>
            <person name="Dekowska A."/>
            <person name="Mikolajczuk-Szczyrba A."/>
            <person name="Karadedos D.M."/>
            <person name="Michael P."/>
            <person name="Galanis A."/>
            <person name="Sokolowska B."/>
        </authorList>
    </citation>
    <scope>NUCLEOTIDE SEQUENCE [LARGE SCALE GENOMIC DNA]</scope>
    <source>
        <strain evidence="15 16">KKP 3000</strain>
    </source>
</reference>
<evidence type="ECO:0000256" key="13">
    <source>
        <dbReference type="PIRNR" id="PIRNR004930"/>
    </source>
</evidence>
<evidence type="ECO:0000256" key="6">
    <source>
        <dbReference type="ARBA" id="ARBA00022679"/>
    </source>
</evidence>
<dbReference type="PIRSF" id="PIRSF004930">
    <property type="entry name" value="Tln_factor_SUA5"/>
    <property type="match status" value="1"/>
</dbReference>
<dbReference type="PANTHER" id="PTHR17490">
    <property type="entry name" value="SUA5"/>
    <property type="match status" value="1"/>
</dbReference>
<keyword evidence="8 13" id="KW-0548">Nucleotidyltransferase</keyword>
<comment type="subcellular location">
    <subcellularLocation>
        <location evidence="1 13">Cytoplasm</location>
    </subcellularLocation>
</comment>
<gene>
    <name evidence="15" type="ORF">KKP3000_004502</name>
</gene>
<evidence type="ECO:0000256" key="3">
    <source>
        <dbReference type="ARBA" id="ARBA00012584"/>
    </source>
</evidence>
<dbReference type="PANTHER" id="PTHR17490:SF16">
    <property type="entry name" value="THREONYLCARBAMOYL-AMP SYNTHASE"/>
    <property type="match status" value="1"/>
</dbReference>
<evidence type="ECO:0000313" key="15">
    <source>
        <dbReference type="EMBL" id="MFB5191006.1"/>
    </source>
</evidence>
<organism evidence="15 16">
    <name type="scientific">Alicyclobacillus fastidiosus</name>
    <dbReference type="NCBI Taxonomy" id="392011"/>
    <lineage>
        <taxon>Bacteria</taxon>
        <taxon>Bacillati</taxon>
        <taxon>Bacillota</taxon>
        <taxon>Bacilli</taxon>
        <taxon>Bacillales</taxon>
        <taxon>Alicyclobacillaceae</taxon>
        <taxon>Alicyclobacillus</taxon>
    </lineage>
</organism>
<evidence type="ECO:0000256" key="10">
    <source>
        <dbReference type="ARBA" id="ARBA00022840"/>
    </source>
</evidence>